<reference evidence="2 3" key="1">
    <citation type="submission" date="2019-06" db="EMBL/GenBank/DDBJ databases">
        <title>Draft genomes of female and male turbot (Scophthalmus maximus).</title>
        <authorList>
            <person name="Xu H."/>
            <person name="Xu X.-W."/>
            <person name="Shao C."/>
            <person name="Chen S."/>
        </authorList>
    </citation>
    <scope>NUCLEOTIDE SEQUENCE [LARGE SCALE GENOMIC DNA]</scope>
    <source>
        <strain evidence="2">Ysfricsl-2016a</strain>
        <tissue evidence="2">Blood</tissue>
    </source>
</reference>
<dbReference type="Proteomes" id="UP000438429">
    <property type="component" value="Unassembled WGS sequence"/>
</dbReference>
<gene>
    <name evidence="2" type="ORF">F2P81_019938</name>
</gene>
<dbReference type="EMBL" id="VEVO01000018">
    <property type="protein sequence ID" value="KAF0027197.1"/>
    <property type="molecule type" value="Genomic_DNA"/>
</dbReference>
<sequence>MYCGSVGHASTSEETSLIPVCNVELPPVECVDVRMCLCMRMCCMSLHQMLHFRHDCPADEDKAAVRSSEQIPHGCRRNMAKASPHGDTDTTPSDAR</sequence>
<name>A0A6A4S2G5_SCOMX</name>
<comment type="caution">
    <text evidence="2">The sequence shown here is derived from an EMBL/GenBank/DDBJ whole genome shotgun (WGS) entry which is preliminary data.</text>
</comment>
<accession>A0A6A4S2G5</accession>
<feature type="region of interest" description="Disordered" evidence="1">
    <location>
        <begin position="67"/>
        <end position="96"/>
    </location>
</feature>
<protein>
    <submittedName>
        <fullName evidence="2">Uncharacterized protein</fullName>
    </submittedName>
</protein>
<evidence type="ECO:0000256" key="1">
    <source>
        <dbReference type="SAM" id="MobiDB-lite"/>
    </source>
</evidence>
<evidence type="ECO:0000313" key="2">
    <source>
        <dbReference type="EMBL" id="KAF0027197.1"/>
    </source>
</evidence>
<proteinExistence type="predicted"/>
<evidence type="ECO:0000313" key="3">
    <source>
        <dbReference type="Proteomes" id="UP000438429"/>
    </source>
</evidence>
<organism evidence="2 3">
    <name type="scientific">Scophthalmus maximus</name>
    <name type="common">Turbot</name>
    <name type="synonym">Psetta maxima</name>
    <dbReference type="NCBI Taxonomy" id="52904"/>
    <lineage>
        <taxon>Eukaryota</taxon>
        <taxon>Metazoa</taxon>
        <taxon>Chordata</taxon>
        <taxon>Craniata</taxon>
        <taxon>Vertebrata</taxon>
        <taxon>Euteleostomi</taxon>
        <taxon>Actinopterygii</taxon>
        <taxon>Neopterygii</taxon>
        <taxon>Teleostei</taxon>
        <taxon>Neoteleostei</taxon>
        <taxon>Acanthomorphata</taxon>
        <taxon>Carangaria</taxon>
        <taxon>Pleuronectiformes</taxon>
        <taxon>Pleuronectoidei</taxon>
        <taxon>Scophthalmidae</taxon>
        <taxon>Scophthalmus</taxon>
    </lineage>
</organism>
<dbReference type="AlphaFoldDB" id="A0A6A4S2G5"/>